<dbReference type="InterPro" id="IPR003653">
    <property type="entry name" value="Peptidase_C48_C"/>
</dbReference>
<gene>
    <name evidence="5" type="ORF">DVH24_042725</name>
</gene>
<dbReference type="GO" id="GO:0008234">
    <property type="term" value="F:cysteine-type peptidase activity"/>
    <property type="evidence" value="ECO:0007669"/>
    <property type="project" value="InterPro"/>
</dbReference>
<comment type="caution">
    <text evidence="5">The sequence shown here is derived from an EMBL/GenBank/DDBJ whole genome shotgun (WGS) entry which is preliminary data.</text>
</comment>
<protein>
    <recommendedName>
        <fullName evidence="4">Ubiquitin-like protease family profile domain-containing protein</fullName>
    </recommendedName>
</protein>
<dbReference type="AlphaFoldDB" id="A0A498HWF5"/>
<dbReference type="Gene3D" id="3.40.395.10">
    <property type="entry name" value="Adenoviral Proteinase, Chain A"/>
    <property type="match status" value="1"/>
</dbReference>
<name>A0A498HWF5_MALDO</name>
<dbReference type="GO" id="GO:0006508">
    <property type="term" value="P:proteolysis"/>
    <property type="evidence" value="ECO:0007669"/>
    <property type="project" value="UniProtKB-KW"/>
</dbReference>
<keyword evidence="6" id="KW-1185">Reference proteome</keyword>
<sequence>MDFAVKVMQYFYHFNNLKEKEKKKLNLLRNHEDEAWRIRKVVTTNTTDWFLSYCQQSYDERNAKLKSRGQKMVESKQYESVMYITVTGKGVEFGASWVDDVDRVYMPFNLDHHWVLVEMNLKDRTISVGNYGIFTLKMIELLPTGLPLDVITSSNIPAL</sequence>
<evidence type="ECO:0000259" key="4">
    <source>
        <dbReference type="Pfam" id="PF02902"/>
    </source>
</evidence>
<proteinExistence type="inferred from homology"/>
<keyword evidence="2" id="KW-0645">Protease</keyword>
<dbReference type="Proteomes" id="UP000290289">
    <property type="component" value="Chromosome 15"/>
</dbReference>
<dbReference type="Pfam" id="PF02902">
    <property type="entry name" value="Peptidase_C48"/>
    <property type="match status" value="1"/>
</dbReference>
<accession>A0A498HWF5</accession>
<evidence type="ECO:0000313" key="6">
    <source>
        <dbReference type="Proteomes" id="UP000290289"/>
    </source>
</evidence>
<reference evidence="5 6" key="1">
    <citation type="submission" date="2018-10" db="EMBL/GenBank/DDBJ databases">
        <title>A high-quality apple genome assembly.</title>
        <authorList>
            <person name="Hu J."/>
        </authorList>
    </citation>
    <scope>NUCLEOTIDE SEQUENCE [LARGE SCALE GENOMIC DNA]</scope>
    <source>
        <strain evidence="6">cv. HFTH1</strain>
        <tissue evidence="5">Young leaf</tissue>
    </source>
</reference>
<organism evidence="5 6">
    <name type="scientific">Malus domestica</name>
    <name type="common">Apple</name>
    <name type="synonym">Pyrus malus</name>
    <dbReference type="NCBI Taxonomy" id="3750"/>
    <lineage>
        <taxon>Eukaryota</taxon>
        <taxon>Viridiplantae</taxon>
        <taxon>Streptophyta</taxon>
        <taxon>Embryophyta</taxon>
        <taxon>Tracheophyta</taxon>
        <taxon>Spermatophyta</taxon>
        <taxon>Magnoliopsida</taxon>
        <taxon>eudicotyledons</taxon>
        <taxon>Gunneridae</taxon>
        <taxon>Pentapetalae</taxon>
        <taxon>rosids</taxon>
        <taxon>fabids</taxon>
        <taxon>Rosales</taxon>
        <taxon>Rosaceae</taxon>
        <taxon>Amygdaloideae</taxon>
        <taxon>Maleae</taxon>
        <taxon>Malus</taxon>
    </lineage>
</organism>
<evidence type="ECO:0000256" key="2">
    <source>
        <dbReference type="ARBA" id="ARBA00022670"/>
    </source>
</evidence>
<dbReference type="EMBL" id="RDQH01000341">
    <property type="protein sequence ID" value="RXH75938.1"/>
    <property type="molecule type" value="Genomic_DNA"/>
</dbReference>
<comment type="similarity">
    <text evidence="1">Belongs to the peptidase C48 family.</text>
</comment>
<evidence type="ECO:0000256" key="1">
    <source>
        <dbReference type="ARBA" id="ARBA00005234"/>
    </source>
</evidence>
<feature type="domain" description="Ubiquitin-like protease family profile" evidence="4">
    <location>
        <begin position="49"/>
        <end position="127"/>
    </location>
</feature>
<dbReference type="InterPro" id="IPR038765">
    <property type="entry name" value="Papain-like_cys_pep_sf"/>
</dbReference>
<dbReference type="SUPFAM" id="SSF54001">
    <property type="entry name" value="Cysteine proteinases"/>
    <property type="match status" value="1"/>
</dbReference>
<evidence type="ECO:0000256" key="3">
    <source>
        <dbReference type="ARBA" id="ARBA00022801"/>
    </source>
</evidence>
<evidence type="ECO:0000313" key="5">
    <source>
        <dbReference type="EMBL" id="RXH75938.1"/>
    </source>
</evidence>
<keyword evidence="3" id="KW-0378">Hydrolase</keyword>